<proteinExistence type="predicted"/>
<dbReference type="AlphaFoldDB" id="A0A8J2U8P8"/>
<reference evidence="1" key="1">
    <citation type="journal article" date="2014" name="Int. J. Syst. Evol. Microbiol.">
        <title>Complete genome sequence of Corynebacterium casei LMG S-19264T (=DSM 44701T), isolated from a smear-ripened cheese.</title>
        <authorList>
            <consortium name="US DOE Joint Genome Institute (JGI-PGF)"/>
            <person name="Walter F."/>
            <person name="Albersmeier A."/>
            <person name="Kalinowski J."/>
            <person name="Ruckert C."/>
        </authorList>
    </citation>
    <scope>NUCLEOTIDE SEQUENCE</scope>
    <source>
        <strain evidence="1">CGMCC 1.15448</strain>
    </source>
</reference>
<organism evidence="1 2">
    <name type="scientific">Puia dinghuensis</name>
    <dbReference type="NCBI Taxonomy" id="1792502"/>
    <lineage>
        <taxon>Bacteria</taxon>
        <taxon>Pseudomonadati</taxon>
        <taxon>Bacteroidota</taxon>
        <taxon>Chitinophagia</taxon>
        <taxon>Chitinophagales</taxon>
        <taxon>Chitinophagaceae</taxon>
        <taxon>Puia</taxon>
    </lineage>
</organism>
<protein>
    <submittedName>
        <fullName evidence="1">Uncharacterized protein</fullName>
    </submittedName>
</protein>
<accession>A0A8J2U8P8</accession>
<evidence type="ECO:0000313" key="1">
    <source>
        <dbReference type="EMBL" id="GGA86652.1"/>
    </source>
</evidence>
<dbReference type="EMBL" id="BMJC01000001">
    <property type="protein sequence ID" value="GGA86652.1"/>
    <property type="molecule type" value="Genomic_DNA"/>
</dbReference>
<reference evidence="1" key="2">
    <citation type="submission" date="2020-09" db="EMBL/GenBank/DDBJ databases">
        <authorList>
            <person name="Sun Q."/>
            <person name="Zhou Y."/>
        </authorList>
    </citation>
    <scope>NUCLEOTIDE SEQUENCE</scope>
    <source>
        <strain evidence="1">CGMCC 1.15448</strain>
    </source>
</reference>
<sequence>MQDVKRLIAGHPEKPAGWVCGDAPVLPLAERLRKGILHHILGQIDIVNPKDARQDGYQFPGLVPEKMVHELVYGWLVHRAKYKTVIPEISVF</sequence>
<comment type="caution">
    <text evidence="1">The sequence shown here is derived from an EMBL/GenBank/DDBJ whole genome shotgun (WGS) entry which is preliminary data.</text>
</comment>
<evidence type="ECO:0000313" key="2">
    <source>
        <dbReference type="Proteomes" id="UP000607559"/>
    </source>
</evidence>
<name>A0A8J2U8P8_9BACT</name>
<keyword evidence="2" id="KW-1185">Reference proteome</keyword>
<dbReference type="Proteomes" id="UP000607559">
    <property type="component" value="Unassembled WGS sequence"/>
</dbReference>
<gene>
    <name evidence="1" type="ORF">GCM10011511_07150</name>
</gene>